<proteinExistence type="predicted"/>
<sequence length="99" mass="11291">MSNYTALKYLFAALQGNLPYECDEKYFNGAGLEDAIIISKTNSERSIYITANMPDDNNIFDLTLYDDTYSDDPIEICQWDADDPDLTLTDLIAYIEKNL</sequence>
<evidence type="ECO:0000313" key="2">
    <source>
        <dbReference type="Proteomes" id="UP001160541"/>
    </source>
</evidence>
<dbReference type="Proteomes" id="UP001160541">
    <property type="component" value="Segment"/>
</dbReference>
<reference evidence="1" key="1">
    <citation type="submission" date="2022-07" db="EMBL/GenBank/DDBJ databases">
        <title>High-quality bacteriophage genomes in the Japanese 4D cohort.</title>
        <authorList>
            <person name="Nishijima S."/>
        </authorList>
    </citation>
    <scope>NUCLEOTIDE SEQUENCE</scope>
    <source>
        <strain evidence="1">0049_62566</strain>
    </source>
</reference>
<protein>
    <submittedName>
        <fullName evidence="1">Uncharacterized protein</fullName>
    </submittedName>
</protein>
<accession>A0ABY5T338</accession>
<organism evidence="1 2">
    <name type="scientific">Bacteriophage sp</name>
    <dbReference type="NCBI Taxonomy" id="38018"/>
    <lineage>
        <taxon>Viruses</taxon>
    </lineage>
</organism>
<name>A0ABY5T338_9VIRU</name>
<dbReference type="EMBL" id="OP030734">
    <property type="protein sequence ID" value="UVM80047.1"/>
    <property type="molecule type" value="Genomic_DNA"/>
</dbReference>
<evidence type="ECO:0000313" key="1">
    <source>
        <dbReference type="EMBL" id="UVM80047.1"/>
    </source>
</evidence>
<keyword evidence="2" id="KW-1185">Reference proteome</keyword>